<evidence type="ECO:0000313" key="2">
    <source>
        <dbReference type="EMBL" id="KAB7652156.1"/>
    </source>
</evidence>
<proteinExistence type="predicted"/>
<dbReference type="Pfam" id="PF09820">
    <property type="entry name" value="AAA-ATPase_like"/>
    <property type="match status" value="1"/>
</dbReference>
<dbReference type="Proteomes" id="UP000469462">
    <property type="component" value="Unassembled WGS sequence"/>
</dbReference>
<dbReference type="EMBL" id="WEHW01000006">
    <property type="protein sequence ID" value="KAB7652156.1"/>
    <property type="molecule type" value="Genomic_DNA"/>
</dbReference>
<dbReference type="PANTHER" id="PTHR34825:SF1">
    <property type="entry name" value="AAA-ATPASE-LIKE DOMAIN-CONTAINING PROTEIN"/>
    <property type="match status" value="1"/>
</dbReference>
<dbReference type="InterPro" id="IPR012547">
    <property type="entry name" value="PDDEXK_9"/>
</dbReference>
<dbReference type="Pfam" id="PF08011">
    <property type="entry name" value="PDDEXK_9"/>
    <property type="match status" value="1"/>
</dbReference>
<evidence type="ECO:0000313" key="3">
    <source>
        <dbReference type="Proteomes" id="UP000469462"/>
    </source>
</evidence>
<evidence type="ECO:0000259" key="1">
    <source>
        <dbReference type="Pfam" id="PF09820"/>
    </source>
</evidence>
<gene>
    <name evidence="2" type="ORF">GBM96_03280</name>
</gene>
<name>A0AAI9SD07_9BURK</name>
<sequence length="513" mass="58854">MIYADKTDLIYSLASTRARIFLARPRRFGKSLLVSTLQSLFSDGLKYFSGLQIEKLWSDRQYDVVRLDFSGLKIFENLEQFERDFKSVLLEAFSPLGFNINKSRENIVFFDQFKSWLLTLPPDSLVLLIDECDTPLTSHLDDDEAFDVIRNHLVKFYTVLKSAERCLRFFFMTGITKFSNTSIFSALNNLTDISLDTKYSQLLGLTEQEISLHFEDYLASAEKVLRLDRNQLQNALRENYDGFCFDRKAQNHIYCPWSVLNFLNNPEEGFLNYWYASGGQPKVLLNYLKKHKLANPFAFDEPRQIRLSELTAAREYKDIGIEALLAQAGYLTIRSVCSNGYAELGYPNKEVELSRAQLYTEELLRGKNLDPMGVPMLSELIETGSLEEIVARFNAGINLIDYQTFPITTEAASRACIQLFLMGAALMPEVEKHTVLGRSDLEVRAGKRHWVFEFKYAAKTKDAAQLLEAGREQMRSRRYGVGPGAGELHRAVLVFCGETRRFERWLEIEDAAD</sequence>
<dbReference type="InterPro" id="IPR018631">
    <property type="entry name" value="AAA-ATPase-like_dom"/>
</dbReference>
<organism evidence="2 3">
    <name type="scientific">Sutterella seckii</name>
    <dbReference type="NCBI Taxonomy" id="1944635"/>
    <lineage>
        <taxon>Bacteria</taxon>
        <taxon>Pseudomonadati</taxon>
        <taxon>Pseudomonadota</taxon>
        <taxon>Betaproteobacteria</taxon>
        <taxon>Burkholderiales</taxon>
        <taxon>Sutterellaceae</taxon>
        <taxon>Sutterella</taxon>
    </lineage>
</organism>
<dbReference type="AlphaFoldDB" id="A0AAI9SD07"/>
<keyword evidence="3" id="KW-1185">Reference proteome</keyword>
<comment type="caution">
    <text evidence="2">The sequence shown here is derived from an EMBL/GenBank/DDBJ whole genome shotgun (WGS) entry which is preliminary data.</text>
</comment>
<reference evidence="2 3" key="1">
    <citation type="submission" date="2019-10" db="EMBL/GenBank/DDBJ databases">
        <title>Genome diversity of Sutterella seckii.</title>
        <authorList>
            <person name="Chaplin A.V."/>
            <person name="Sokolova S.R."/>
            <person name="Mosin K.A."/>
            <person name="Ivanova E.L."/>
            <person name="Kochetkova T.O."/>
            <person name="Goltsov A.Y."/>
            <person name="Trofimov D.Y."/>
            <person name="Efimov B.A."/>
        </authorList>
    </citation>
    <scope>NUCLEOTIDE SEQUENCE [LARGE SCALE GENOMIC DNA]</scope>
    <source>
        <strain evidence="2 3">ASD3426</strain>
    </source>
</reference>
<accession>A0AAI9SD07</accession>
<feature type="domain" description="AAA-ATPase-like" evidence="1">
    <location>
        <begin position="2"/>
        <end position="184"/>
    </location>
</feature>
<protein>
    <submittedName>
        <fullName evidence="2">AAA family ATPase</fullName>
    </submittedName>
</protein>
<dbReference type="PANTHER" id="PTHR34825">
    <property type="entry name" value="CONSERVED PROTEIN, WITH A WEAK D-GALACTARATE DEHYDRATASE/ALTRONATE HYDROLASE DOMAIN"/>
    <property type="match status" value="1"/>
</dbReference>